<dbReference type="EMBL" id="BKCP01001336">
    <property type="protein sequence ID" value="GER26954.1"/>
    <property type="molecule type" value="Genomic_DNA"/>
</dbReference>
<reference evidence="2" key="1">
    <citation type="journal article" date="2019" name="Curr. Biol.">
        <title>Genome Sequence of Striga asiatica Provides Insight into the Evolution of Plant Parasitism.</title>
        <authorList>
            <person name="Yoshida S."/>
            <person name="Kim S."/>
            <person name="Wafula E.K."/>
            <person name="Tanskanen J."/>
            <person name="Kim Y.M."/>
            <person name="Honaas L."/>
            <person name="Yang Z."/>
            <person name="Spallek T."/>
            <person name="Conn C.E."/>
            <person name="Ichihashi Y."/>
            <person name="Cheong K."/>
            <person name="Cui S."/>
            <person name="Der J.P."/>
            <person name="Gundlach H."/>
            <person name="Jiao Y."/>
            <person name="Hori C."/>
            <person name="Ishida J.K."/>
            <person name="Kasahara H."/>
            <person name="Kiba T."/>
            <person name="Kim M.S."/>
            <person name="Koo N."/>
            <person name="Laohavisit A."/>
            <person name="Lee Y.H."/>
            <person name="Lumba S."/>
            <person name="McCourt P."/>
            <person name="Mortimer J.C."/>
            <person name="Mutuku J.M."/>
            <person name="Nomura T."/>
            <person name="Sasaki-Sekimoto Y."/>
            <person name="Seto Y."/>
            <person name="Wang Y."/>
            <person name="Wakatake T."/>
            <person name="Sakakibara H."/>
            <person name="Demura T."/>
            <person name="Yamaguchi S."/>
            <person name="Yoneyama K."/>
            <person name="Manabe R.I."/>
            <person name="Nelson D.C."/>
            <person name="Schulman A.H."/>
            <person name="Timko M.P."/>
            <person name="dePamphilis C.W."/>
            <person name="Choi D."/>
            <person name="Shirasu K."/>
        </authorList>
    </citation>
    <scope>NUCLEOTIDE SEQUENCE [LARGE SCALE GENOMIC DNA]</scope>
    <source>
        <strain evidence="2">cv. UVA1</strain>
    </source>
</reference>
<protein>
    <submittedName>
        <fullName evidence="1">Tetratricopeptide repeat protein</fullName>
    </submittedName>
</protein>
<proteinExistence type="predicted"/>
<organism evidence="1 2">
    <name type="scientific">Striga asiatica</name>
    <name type="common">Asiatic witchweed</name>
    <name type="synonym">Buchnera asiatica</name>
    <dbReference type="NCBI Taxonomy" id="4170"/>
    <lineage>
        <taxon>Eukaryota</taxon>
        <taxon>Viridiplantae</taxon>
        <taxon>Streptophyta</taxon>
        <taxon>Embryophyta</taxon>
        <taxon>Tracheophyta</taxon>
        <taxon>Spermatophyta</taxon>
        <taxon>Magnoliopsida</taxon>
        <taxon>eudicotyledons</taxon>
        <taxon>Gunneridae</taxon>
        <taxon>Pentapetalae</taxon>
        <taxon>asterids</taxon>
        <taxon>lamiids</taxon>
        <taxon>Lamiales</taxon>
        <taxon>Orobanchaceae</taxon>
        <taxon>Buchnereae</taxon>
        <taxon>Striga</taxon>
    </lineage>
</organism>
<dbReference type="AlphaFoldDB" id="A0A5A7P343"/>
<name>A0A5A7P343_STRAF</name>
<evidence type="ECO:0000313" key="2">
    <source>
        <dbReference type="Proteomes" id="UP000325081"/>
    </source>
</evidence>
<sequence length="126" mass="13956">MPAYTKNTHLHTQVIPSPPTTHRLITYRLPSHRTQRMPAILTATNSSPTPPTTAKLTVKLLVDVGPPFSASKKLPPALPTTAKSLSSTVLTPLDSPNTIIDNHKFGDFIQTGNQPRFHREPYEHFI</sequence>
<comment type="caution">
    <text evidence="1">The sequence shown here is derived from an EMBL/GenBank/DDBJ whole genome shotgun (WGS) entry which is preliminary data.</text>
</comment>
<gene>
    <name evidence="1" type="ORF">STAS_02631</name>
</gene>
<accession>A0A5A7P343</accession>
<keyword evidence="2" id="KW-1185">Reference proteome</keyword>
<dbReference type="Proteomes" id="UP000325081">
    <property type="component" value="Unassembled WGS sequence"/>
</dbReference>
<evidence type="ECO:0000313" key="1">
    <source>
        <dbReference type="EMBL" id="GER26954.1"/>
    </source>
</evidence>